<dbReference type="InterPro" id="IPR042070">
    <property type="entry name" value="PucR_C-HTH_sf"/>
</dbReference>
<comment type="caution">
    <text evidence="2">The sequence shown here is derived from an EMBL/GenBank/DDBJ whole genome shotgun (WGS) entry which is preliminary data.</text>
</comment>
<evidence type="ECO:0000259" key="1">
    <source>
        <dbReference type="Pfam" id="PF13556"/>
    </source>
</evidence>
<feature type="domain" description="PucR C-terminal helix-turn-helix" evidence="1">
    <location>
        <begin position="318"/>
        <end position="355"/>
    </location>
</feature>
<dbReference type="SUPFAM" id="SSF46689">
    <property type="entry name" value="Homeodomain-like"/>
    <property type="match status" value="1"/>
</dbReference>
<evidence type="ECO:0000313" key="3">
    <source>
        <dbReference type="Proteomes" id="UP001623661"/>
    </source>
</evidence>
<name>A0ABW8TMR6_9CLOT</name>
<reference evidence="2 3" key="1">
    <citation type="submission" date="2024-11" db="EMBL/GenBank/DDBJ databases">
        <authorList>
            <person name="Heng Y.C."/>
            <person name="Lim A.C.H."/>
            <person name="Lee J.K.Y."/>
            <person name="Kittelmann S."/>
        </authorList>
    </citation>
    <scope>NUCLEOTIDE SEQUENCE [LARGE SCALE GENOMIC DNA]</scope>
    <source>
        <strain evidence="2 3">WILCCON 0202</strain>
    </source>
</reference>
<accession>A0ABW8TMR6</accession>
<dbReference type="Proteomes" id="UP001623661">
    <property type="component" value="Unassembled WGS sequence"/>
</dbReference>
<proteinExistence type="predicted"/>
<dbReference type="Gene3D" id="1.10.10.2840">
    <property type="entry name" value="PucR C-terminal helix-turn-helix domain"/>
    <property type="match status" value="1"/>
</dbReference>
<dbReference type="InterPro" id="IPR009057">
    <property type="entry name" value="Homeodomain-like_sf"/>
</dbReference>
<dbReference type="Pfam" id="PF13556">
    <property type="entry name" value="HTH_30"/>
    <property type="match status" value="1"/>
</dbReference>
<dbReference type="EMBL" id="JBJHZY010000001">
    <property type="protein sequence ID" value="MFL0266848.1"/>
    <property type="molecule type" value="Genomic_DNA"/>
</dbReference>
<protein>
    <submittedName>
        <fullName evidence="2">PucR family transcriptional regulator</fullName>
    </submittedName>
</protein>
<dbReference type="InterPro" id="IPR025736">
    <property type="entry name" value="PucR_C-HTH_dom"/>
</dbReference>
<sequence length="384" mass="45698">MTGCYFDFSNYVKTLVFQNRKGRNMMLVEIFKEFIDVVKENHKYTIGLLNQYGCVISCSKEEYIGHNFDIKESHADNMFYEIRVKNQDYGYIWISGEDENLKMISSLLLNTFKTRLMYEINTNSLKQKVTKDDELIKYLLNAEYFDLNHILDLINQLGIDKNKNRVAVFIINKEGFNSEEIMRLKLKPDSKELMYSLLDRTSLLLFKDLPDDLENASIKRYFRKYIKSLQDWGLQGCSYLIGSMQDKLKQYIVSYQHCLWLKDNVHFSQDEPLFFMDYLFEYFASKFPHDDVRNIFDFYKDRSKGFDIDEFITIANQLLINDYNITQTADDLYLHKNTLIYKLKKYEEIFNIDIRGSFQGKVLLALIASTLKEYQRQRQVGEKV</sequence>
<dbReference type="RefSeq" id="WP_406763469.1">
    <property type="nucleotide sequence ID" value="NZ_JBJHZY010000001.1"/>
</dbReference>
<keyword evidence="3" id="KW-1185">Reference proteome</keyword>
<gene>
    <name evidence="2" type="ORF">ACJDUH_01945</name>
</gene>
<organism evidence="2 3">
    <name type="scientific">Candidatus Clostridium radicumherbarum</name>
    <dbReference type="NCBI Taxonomy" id="3381662"/>
    <lineage>
        <taxon>Bacteria</taxon>
        <taxon>Bacillati</taxon>
        <taxon>Bacillota</taxon>
        <taxon>Clostridia</taxon>
        <taxon>Eubacteriales</taxon>
        <taxon>Clostridiaceae</taxon>
        <taxon>Clostridium</taxon>
    </lineage>
</organism>
<evidence type="ECO:0000313" key="2">
    <source>
        <dbReference type="EMBL" id="MFL0266848.1"/>
    </source>
</evidence>